<dbReference type="EMBL" id="NRRE01000007">
    <property type="protein sequence ID" value="MBK1695839.1"/>
    <property type="molecule type" value="Genomic_DNA"/>
</dbReference>
<proteinExistence type="predicted"/>
<evidence type="ECO:0000313" key="2">
    <source>
        <dbReference type="EMBL" id="MBK1695839.1"/>
    </source>
</evidence>
<dbReference type="AlphaFoldDB" id="A0A934QF66"/>
<feature type="chain" id="PRO_5037994583" description="Lipoprotein" evidence="1">
    <location>
        <begin position="20"/>
        <end position="230"/>
    </location>
</feature>
<name>A0A934QF66_9PROT</name>
<evidence type="ECO:0008006" key="4">
    <source>
        <dbReference type="Google" id="ProtNLM"/>
    </source>
</evidence>
<reference evidence="2" key="1">
    <citation type="submission" date="2017-08" db="EMBL/GenBank/DDBJ databases">
        <authorList>
            <person name="Imhoff J.F."/>
            <person name="Rahn T."/>
            <person name="Kuenzel S."/>
            <person name="Neulinger S.C."/>
        </authorList>
    </citation>
    <scope>NUCLEOTIDE SEQUENCE</scope>
    <source>
        <strain evidence="2">DSM 9154</strain>
    </source>
</reference>
<dbReference type="Proteomes" id="UP000778970">
    <property type="component" value="Unassembled WGS sequence"/>
</dbReference>
<organism evidence="2 3">
    <name type="scientific">Rhodovibrio salinarum</name>
    <dbReference type="NCBI Taxonomy" id="1087"/>
    <lineage>
        <taxon>Bacteria</taxon>
        <taxon>Pseudomonadati</taxon>
        <taxon>Pseudomonadota</taxon>
        <taxon>Alphaproteobacteria</taxon>
        <taxon>Rhodospirillales</taxon>
        <taxon>Rhodovibrionaceae</taxon>
        <taxon>Rhodovibrio</taxon>
    </lineage>
</organism>
<accession>A0A934QF66</accession>
<keyword evidence="1" id="KW-0732">Signal</keyword>
<evidence type="ECO:0000313" key="3">
    <source>
        <dbReference type="Proteomes" id="UP000778970"/>
    </source>
</evidence>
<dbReference type="RefSeq" id="WP_051431922.1">
    <property type="nucleotide sequence ID" value="NZ_NRRE01000007.1"/>
</dbReference>
<sequence length="230" mass="25682">MAALVICLLPLLGAACSYSGGIENPLTRKATWFSYLNGDDVRDRCRDYPDRFEVRLIYNGNFKQQVRTYEINGDGAGGARVTARAMPQDAGNLLNFKLEDPLATGRWEKTTTTLTPEERARLTERLADSGVFQRVPSGIDLKSWGSYWVSIACRDGELSFNAWRKGGDRWDQQNLWEIVKPLDDTGVAYYTPHPARFEDSPTITKSAGDRRAADIHFLMTTGDNGLIGLP</sequence>
<evidence type="ECO:0000256" key="1">
    <source>
        <dbReference type="SAM" id="SignalP"/>
    </source>
</evidence>
<feature type="signal peptide" evidence="1">
    <location>
        <begin position="1"/>
        <end position="19"/>
    </location>
</feature>
<comment type="caution">
    <text evidence="2">The sequence shown here is derived from an EMBL/GenBank/DDBJ whole genome shotgun (WGS) entry which is preliminary data.</text>
</comment>
<protein>
    <recommendedName>
        <fullName evidence="4">Lipoprotein</fullName>
    </recommendedName>
</protein>
<gene>
    <name evidence="2" type="ORF">CKO21_01085</name>
</gene>
<keyword evidence="3" id="KW-1185">Reference proteome</keyword>
<reference evidence="2" key="2">
    <citation type="journal article" date="2020" name="Microorganisms">
        <title>Osmotic Adaptation and Compatible Solute Biosynthesis of Phototrophic Bacteria as Revealed from Genome Analyses.</title>
        <authorList>
            <person name="Imhoff J.F."/>
            <person name="Rahn T."/>
            <person name="Kunzel S."/>
            <person name="Keller A."/>
            <person name="Neulinger S.C."/>
        </authorList>
    </citation>
    <scope>NUCLEOTIDE SEQUENCE</scope>
    <source>
        <strain evidence="2">DSM 9154</strain>
    </source>
</reference>